<evidence type="ECO:0000313" key="2">
    <source>
        <dbReference type="EMBL" id="MBL1100262.1"/>
    </source>
</evidence>
<evidence type="ECO:0000313" key="3">
    <source>
        <dbReference type="Proteomes" id="UP000634229"/>
    </source>
</evidence>
<dbReference type="Proteomes" id="UP000634229">
    <property type="component" value="Unassembled WGS sequence"/>
</dbReference>
<keyword evidence="3" id="KW-1185">Reference proteome</keyword>
<comment type="caution">
    <text evidence="2">The sequence shown here is derived from an EMBL/GenBank/DDBJ whole genome shotgun (WGS) entry which is preliminary data.</text>
</comment>
<name>A0ABS1NJI8_9ACTN</name>
<evidence type="ECO:0008006" key="4">
    <source>
        <dbReference type="Google" id="ProtNLM"/>
    </source>
</evidence>
<reference evidence="2 3" key="1">
    <citation type="submission" date="2021-01" db="EMBL/GenBank/DDBJ databases">
        <title>WGS of actinomycetes isolated from Thailand.</title>
        <authorList>
            <person name="Thawai C."/>
        </authorList>
    </citation>
    <scope>NUCLEOTIDE SEQUENCE [LARGE SCALE GENOMIC DNA]</scope>
    <source>
        <strain evidence="2 3">CA1R205</strain>
    </source>
</reference>
<proteinExistence type="predicted"/>
<dbReference type="EMBL" id="JAERRF010000018">
    <property type="protein sequence ID" value="MBL1100262.1"/>
    <property type="molecule type" value="Genomic_DNA"/>
</dbReference>
<sequence>MPVHKHLAAAAAAVALVSGALAVGPADAASRSTGSASGAAAQAGTSRVPSTTVWIHGKAAHVWKTWHHYSGGGYKGHFGATSVDRDVQVMAEIYWNSGRYQIVPVKPRSTHTYNGARAVYLRAWDWHGQNMYCGDRW</sequence>
<gene>
    <name evidence="2" type="ORF">JK363_27030</name>
</gene>
<evidence type="ECO:0000256" key="1">
    <source>
        <dbReference type="SAM" id="SignalP"/>
    </source>
</evidence>
<keyword evidence="1" id="KW-0732">Signal</keyword>
<accession>A0ABS1NJI8</accession>
<organism evidence="2 3">
    <name type="scientific">Streptomyces coffeae</name>
    <dbReference type="NCBI Taxonomy" id="621382"/>
    <lineage>
        <taxon>Bacteria</taxon>
        <taxon>Bacillati</taxon>
        <taxon>Actinomycetota</taxon>
        <taxon>Actinomycetes</taxon>
        <taxon>Kitasatosporales</taxon>
        <taxon>Streptomycetaceae</taxon>
        <taxon>Streptomyces</taxon>
    </lineage>
</organism>
<feature type="signal peptide" evidence="1">
    <location>
        <begin position="1"/>
        <end position="22"/>
    </location>
</feature>
<protein>
    <recommendedName>
        <fullName evidence="4">Lactococcin 972 family bacteriocin</fullName>
    </recommendedName>
</protein>
<dbReference type="RefSeq" id="WP_201878025.1">
    <property type="nucleotide sequence ID" value="NZ_JAERRF010000018.1"/>
</dbReference>
<feature type="chain" id="PRO_5045519825" description="Lactococcin 972 family bacteriocin" evidence="1">
    <location>
        <begin position="23"/>
        <end position="137"/>
    </location>
</feature>